<dbReference type="InterPro" id="IPR004473">
    <property type="entry name" value="Restrct_endonuc_typeI_HsdR"/>
</dbReference>
<evidence type="ECO:0000256" key="8">
    <source>
        <dbReference type="ARBA" id="ARBA00022840"/>
    </source>
</evidence>
<dbReference type="InterPro" id="IPR051268">
    <property type="entry name" value="Type-I_R_enzyme_R_subunit"/>
</dbReference>
<dbReference type="PANTHER" id="PTHR30195:SF15">
    <property type="entry name" value="TYPE I RESTRICTION ENZYME HINDI ENDONUCLEASE SUBUNIT"/>
    <property type="match status" value="1"/>
</dbReference>
<dbReference type="InterPro" id="IPR021810">
    <property type="entry name" value="T1RH-like_C"/>
</dbReference>
<dbReference type="CDD" id="cd22332">
    <property type="entry name" value="HsdR_N"/>
    <property type="match status" value="1"/>
</dbReference>
<keyword evidence="4 10" id="KW-0547">Nucleotide-binding</keyword>
<dbReference type="CDD" id="cd18030">
    <property type="entry name" value="DEXHc_RE_I_HsdR"/>
    <property type="match status" value="1"/>
</dbReference>
<dbReference type="SMART" id="SM00487">
    <property type="entry name" value="DEXDc"/>
    <property type="match status" value="1"/>
</dbReference>
<dbReference type="InterPro" id="IPR055180">
    <property type="entry name" value="HsdR_RecA-like_helicase_dom_2"/>
</dbReference>
<dbReference type="SUPFAM" id="SSF52540">
    <property type="entry name" value="P-loop containing nucleoside triphosphate hydrolases"/>
    <property type="match status" value="1"/>
</dbReference>
<organism evidence="15 16">
    <name type="scientific">Mesorhizobium montanum</name>
    <dbReference type="NCBI Taxonomy" id="3072323"/>
    <lineage>
        <taxon>Bacteria</taxon>
        <taxon>Pseudomonadati</taxon>
        <taxon>Pseudomonadota</taxon>
        <taxon>Alphaproteobacteria</taxon>
        <taxon>Hyphomicrobiales</taxon>
        <taxon>Phyllobacteriaceae</taxon>
        <taxon>Mesorhizobium</taxon>
    </lineage>
</organism>
<keyword evidence="7 11" id="KW-0378">Hydrolase</keyword>
<dbReference type="InterPro" id="IPR007409">
    <property type="entry name" value="Restrct_endonuc_type1_HsdR_N"/>
</dbReference>
<keyword evidence="3" id="KW-0540">Nuclease</keyword>
<evidence type="ECO:0000256" key="4">
    <source>
        <dbReference type="ARBA" id="ARBA00022741"/>
    </source>
</evidence>
<comment type="catalytic activity">
    <reaction evidence="1 11">
        <text>Endonucleolytic cleavage of DNA to give random double-stranded fragments with terminal 5'-phosphates, ATP is simultaneously hydrolyzed.</text>
        <dbReference type="EC" id="3.1.21.3"/>
    </reaction>
</comment>
<evidence type="ECO:0000256" key="11">
    <source>
        <dbReference type="RuleBase" id="RU364115"/>
    </source>
</evidence>
<evidence type="ECO:0000256" key="7">
    <source>
        <dbReference type="ARBA" id="ARBA00022801"/>
    </source>
</evidence>
<evidence type="ECO:0000313" key="16">
    <source>
        <dbReference type="Proteomes" id="UP001276840"/>
    </source>
</evidence>
<dbReference type="Pfam" id="PF11867">
    <property type="entry name" value="T1RH-like_C"/>
    <property type="match status" value="1"/>
</dbReference>
<keyword evidence="6 15" id="KW-0255">Endonuclease</keyword>
<evidence type="ECO:0000256" key="5">
    <source>
        <dbReference type="ARBA" id="ARBA00022747"/>
    </source>
</evidence>
<dbReference type="PROSITE" id="PS50975">
    <property type="entry name" value="ATP_GRASP"/>
    <property type="match status" value="1"/>
</dbReference>
<dbReference type="InterPro" id="IPR040980">
    <property type="entry name" value="SWI2_SNF2"/>
</dbReference>
<dbReference type="PROSITE" id="PS51192">
    <property type="entry name" value="HELICASE_ATP_BIND_1"/>
    <property type="match status" value="1"/>
</dbReference>
<sequence>MADLDIVYQKIETDYSRSGFREEIIEDAAIGIFEELGYIYAPAGQIAPDGSAPQRDAYSDTILTSRLTAAVEHINPAIPAEARASAIRQLFVTETPSLVEENRRIHRLLTEGVDVEFVVADGEIKGDKVWLIDLDNVDNNDWLVTNQFTVVEGRHKRRPDMVVFVNGLPLAIIELKNAGAEAADIGAAFNQLQTYKAQVPSLFRANAVLIASDGVLARIGSLTADEERFMPWRTVTGADGDFTPHGPREMATLLRGVFDRQRFLSLLRDFIVFGDMGEGPFKIIAGYHQFHGATKALASAIDAARPGGDRKIGVIWHTQGSGKSLLMAFFGGLIVRSKELQNPTVVVLTDRNDLDDQLFSTFSLCRDLIRQKPEQADSRDELRRLLNRASGGVIFTTVQKFSPEAGEESFPMLTDRRNVIVIADEAHRSQYGFDAKLDKATGKRRYGYAHYIRQAMPNASFIGFTGTPIEADDVNTPAIFGEYIDVYDISRAVEDGATVPIFYESRLARIELDEDEKPRIDAEIEAILEDDTLSEQEKQKAKWTTVERLVGSEKRLSQIAVDLVEHLEARTAGMNGKAMAVCMSRRICVDLYRQIAALRPEWHSDDDDKGAIKIVMTGSASDPVDWQPHIGNKKRRDDLAKRARDPDDPLKLVIVRDMWLTGFDAPCMHTMYIDKPMRGHGLMQAIARVNRVFKDKPGGLIVDYIGIAQNLKNALGQYTKSDQEKTGIDEEEAVAVLMEKYEVVRGMFHGHDYSLGISGQPQQRLVALADAIDWILKWQEQEAAKATSMDDKKRAHRRFSDAVLELSKAYALASASDKARTIRDEVGFFQAVRAALVKTTATGKMSDRAKSFAVEQLLNEAVANAEIVDILKAAGIQSPDISILSDEFLADIQKLERKNLALEALKKLLNGEIKSRSRSNVVEARSFSQRLEEAVSRYHANAISTVEMIQELIALAKEIKASAARGEEQGLSPEEVAFYDALAENESAIEAMGSEQLRVIAHELVEQMRGSATVDWQHKATARARMRVLVKRILKKYGYPPDLEQEAVQTVLAQAEVLLREIA</sequence>
<evidence type="ECO:0000256" key="12">
    <source>
        <dbReference type="SAM" id="Coils"/>
    </source>
</evidence>
<evidence type="ECO:0000313" key="15">
    <source>
        <dbReference type="EMBL" id="MDX8525133.1"/>
    </source>
</evidence>
<dbReference type="InterPro" id="IPR011761">
    <property type="entry name" value="ATP-grasp"/>
</dbReference>
<dbReference type="Pfam" id="PF18766">
    <property type="entry name" value="SWI2_SNF2"/>
    <property type="match status" value="1"/>
</dbReference>
<protein>
    <recommendedName>
        <fullName evidence="11">Type I restriction enzyme endonuclease subunit</fullName>
        <shortName evidence="11">R protein</shortName>
        <ecNumber evidence="11">3.1.21.3</ecNumber>
    </recommendedName>
</protein>
<dbReference type="CDD" id="cd18800">
    <property type="entry name" value="SF2_C_EcoR124I-like"/>
    <property type="match status" value="1"/>
</dbReference>
<evidence type="ECO:0000256" key="10">
    <source>
        <dbReference type="PROSITE-ProRule" id="PRU00409"/>
    </source>
</evidence>
<reference evidence="15 16" key="1">
    <citation type="submission" date="2023-08" db="EMBL/GenBank/DDBJ databases">
        <title>Implementing the SeqCode for naming new Mesorhizobium species isolated from Vachellia karroo root nodules.</title>
        <authorList>
            <person name="Van Lill M."/>
        </authorList>
    </citation>
    <scope>NUCLEOTIDE SEQUENCE [LARGE SCALE GENOMIC DNA]</scope>
    <source>
        <strain evidence="15 16">MSK 1335</strain>
    </source>
</reference>
<keyword evidence="8 10" id="KW-0067">ATP-binding</keyword>
<evidence type="ECO:0000259" key="14">
    <source>
        <dbReference type="PROSITE" id="PS51192"/>
    </source>
</evidence>
<comment type="subunit">
    <text evidence="11">The type I restriction/modification system is composed of three polypeptides R, M and S.</text>
</comment>
<dbReference type="InterPro" id="IPR014001">
    <property type="entry name" value="Helicase_ATP-bd"/>
</dbReference>
<dbReference type="GO" id="GO:0009035">
    <property type="term" value="F:type I site-specific deoxyribonuclease activity"/>
    <property type="evidence" value="ECO:0007669"/>
    <property type="project" value="UniProtKB-EC"/>
</dbReference>
<comment type="caution">
    <text evidence="15">The sequence shown here is derived from an EMBL/GenBank/DDBJ whole genome shotgun (WGS) entry which is preliminary data.</text>
</comment>
<dbReference type="Gene3D" id="3.40.50.300">
    <property type="entry name" value="P-loop containing nucleotide triphosphate hydrolases"/>
    <property type="match status" value="3"/>
</dbReference>
<evidence type="ECO:0000256" key="6">
    <source>
        <dbReference type="ARBA" id="ARBA00022759"/>
    </source>
</evidence>
<proteinExistence type="inferred from homology"/>
<dbReference type="InterPro" id="IPR027417">
    <property type="entry name" value="P-loop_NTPase"/>
</dbReference>
<name>A0ABU4ZM67_9HYPH</name>
<evidence type="ECO:0000256" key="1">
    <source>
        <dbReference type="ARBA" id="ARBA00000851"/>
    </source>
</evidence>
<dbReference type="Pfam" id="PF04313">
    <property type="entry name" value="HSDR_N"/>
    <property type="match status" value="1"/>
</dbReference>
<comment type="similarity">
    <text evidence="2 11">Belongs to the HsdR family.</text>
</comment>
<comment type="function">
    <text evidence="11">Subunit R is required for both nuclease and ATPase activities, but not for modification.</text>
</comment>
<evidence type="ECO:0000256" key="3">
    <source>
        <dbReference type="ARBA" id="ARBA00022722"/>
    </source>
</evidence>
<keyword evidence="5 11" id="KW-0680">Restriction system</keyword>
<evidence type="ECO:0000259" key="13">
    <source>
        <dbReference type="PROSITE" id="PS50975"/>
    </source>
</evidence>
<dbReference type="EC" id="3.1.21.3" evidence="11"/>
<evidence type="ECO:0000256" key="2">
    <source>
        <dbReference type="ARBA" id="ARBA00008598"/>
    </source>
</evidence>
<keyword evidence="16" id="KW-1185">Reference proteome</keyword>
<dbReference type="RefSeq" id="WP_320233044.1">
    <property type="nucleotide sequence ID" value="NZ_JAVIJF010000007.1"/>
</dbReference>
<dbReference type="EMBL" id="JAVIJF010000007">
    <property type="protein sequence ID" value="MDX8525133.1"/>
    <property type="molecule type" value="Genomic_DNA"/>
</dbReference>
<dbReference type="Pfam" id="PF22679">
    <property type="entry name" value="T1R_D3-like"/>
    <property type="match status" value="1"/>
</dbReference>
<feature type="domain" description="Helicase ATP-binding" evidence="14">
    <location>
        <begin position="304"/>
        <end position="486"/>
    </location>
</feature>
<accession>A0ABU4ZM67</accession>
<feature type="coiled-coil region" evidence="12">
    <location>
        <begin position="885"/>
        <end position="912"/>
    </location>
</feature>
<dbReference type="Proteomes" id="UP001276840">
    <property type="component" value="Unassembled WGS sequence"/>
</dbReference>
<dbReference type="NCBIfam" id="TIGR00348">
    <property type="entry name" value="hsdR"/>
    <property type="match status" value="1"/>
</dbReference>
<evidence type="ECO:0000256" key="9">
    <source>
        <dbReference type="ARBA" id="ARBA00023125"/>
    </source>
</evidence>
<keyword evidence="9 11" id="KW-0238">DNA-binding</keyword>
<dbReference type="Gene3D" id="3.90.1570.50">
    <property type="match status" value="1"/>
</dbReference>
<dbReference type="PANTHER" id="PTHR30195">
    <property type="entry name" value="TYPE I SITE-SPECIFIC DEOXYRIBONUCLEASE PROTEIN SUBUNIT M AND R"/>
    <property type="match status" value="1"/>
</dbReference>
<keyword evidence="12" id="KW-0175">Coiled coil</keyword>
<gene>
    <name evidence="15" type="ORF">RFM68_11490</name>
</gene>
<feature type="domain" description="ATP-grasp" evidence="13">
    <location>
        <begin position="868"/>
        <end position="1063"/>
    </location>
</feature>